<reference evidence="1 2" key="1">
    <citation type="journal article" date="2024" name="Int. J. Syst. Evol. Microbiol.">
        <title>Paenibacillus hexagrammi sp. nov., a novel bacterium isolated from the gut content of Hexagrammos agrammus.</title>
        <authorList>
            <person name="Jung H.K."/>
            <person name="Kim D.G."/>
            <person name="Zin H."/>
            <person name="Park J."/>
            <person name="Jung H."/>
            <person name="Kim Y.O."/>
            <person name="Kong H.J."/>
            <person name="Kim J.W."/>
            <person name="Kim Y.S."/>
        </authorList>
    </citation>
    <scope>NUCLEOTIDE SEQUENCE [LARGE SCALE GENOMIC DNA]</scope>
    <source>
        <strain evidence="1 2">YPD9-1</strain>
    </source>
</reference>
<sequence>MEFSNPDYSIYEVTVGTQWDEANEMLLAHDFKTVDQSDHVYQNGEYFISLQGTNRVERIQVSFIDKDLRDRNY</sequence>
<evidence type="ECO:0000313" key="2">
    <source>
        <dbReference type="Proteomes" id="UP001649230"/>
    </source>
</evidence>
<evidence type="ECO:0000313" key="1">
    <source>
        <dbReference type="EMBL" id="UJF35464.1"/>
    </source>
</evidence>
<accession>A0ABY3SP33</accession>
<gene>
    <name evidence="1" type="ORF">L0M14_10385</name>
</gene>
<protein>
    <submittedName>
        <fullName evidence="1">Uncharacterized protein</fullName>
    </submittedName>
</protein>
<dbReference type="EMBL" id="CP090978">
    <property type="protein sequence ID" value="UJF35464.1"/>
    <property type="molecule type" value="Genomic_DNA"/>
</dbReference>
<organism evidence="1 2">
    <name type="scientific">Paenibacillus hexagrammi</name>
    <dbReference type="NCBI Taxonomy" id="2908839"/>
    <lineage>
        <taxon>Bacteria</taxon>
        <taxon>Bacillati</taxon>
        <taxon>Bacillota</taxon>
        <taxon>Bacilli</taxon>
        <taxon>Bacillales</taxon>
        <taxon>Paenibacillaceae</taxon>
        <taxon>Paenibacillus</taxon>
    </lineage>
</organism>
<dbReference type="Proteomes" id="UP001649230">
    <property type="component" value="Chromosome"/>
</dbReference>
<dbReference type="RefSeq" id="WP_235122030.1">
    <property type="nucleotide sequence ID" value="NZ_CP090978.1"/>
</dbReference>
<name>A0ABY3SP33_9BACL</name>
<proteinExistence type="predicted"/>
<keyword evidence="2" id="KW-1185">Reference proteome</keyword>